<dbReference type="EMBL" id="JAVDQH010000026">
    <property type="protein sequence ID" value="MDR6246351.1"/>
    <property type="molecule type" value="Genomic_DNA"/>
</dbReference>
<gene>
    <name evidence="1" type="ORF">JOC58_004282</name>
</gene>
<accession>A0ABU1J4H2</accession>
<keyword evidence="2" id="KW-1185">Reference proteome</keyword>
<proteinExistence type="predicted"/>
<organism evidence="1 2">
    <name type="scientific">Paenibacillus hunanensis</name>
    <dbReference type="NCBI Taxonomy" id="539262"/>
    <lineage>
        <taxon>Bacteria</taxon>
        <taxon>Bacillati</taxon>
        <taxon>Bacillota</taxon>
        <taxon>Bacilli</taxon>
        <taxon>Bacillales</taxon>
        <taxon>Paenibacillaceae</taxon>
        <taxon>Paenibacillus</taxon>
    </lineage>
</organism>
<dbReference type="RefSeq" id="WP_188778184.1">
    <property type="nucleotide sequence ID" value="NZ_BMMB01000015.1"/>
</dbReference>
<evidence type="ECO:0000313" key="2">
    <source>
        <dbReference type="Proteomes" id="UP001185028"/>
    </source>
</evidence>
<dbReference type="Proteomes" id="UP001185028">
    <property type="component" value="Unassembled WGS sequence"/>
</dbReference>
<evidence type="ECO:0000313" key="1">
    <source>
        <dbReference type="EMBL" id="MDR6246351.1"/>
    </source>
</evidence>
<comment type="caution">
    <text evidence="1">The sequence shown here is derived from an EMBL/GenBank/DDBJ whole genome shotgun (WGS) entry which is preliminary data.</text>
</comment>
<name>A0ABU1J4H2_9BACL</name>
<protein>
    <submittedName>
        <fullName evidence="1">Uncharacterized protein</fullName>
    </submittedName>
</protein>
<sequence>MSAYVLLFKELETKEKVIYCYGPNEQQLGKIEYNKITKTFQEIEGIQNFSQKESDHYLSYAAKKIASILRKGEEFPDETFFA</sequence>
<reference evidence="1 2" key="1">
    <citation type="submission" date="2023-07" db="EMBL/GenBank/DDBJ databases">
        <title>Genomic Encyclopedia of Type Strains, Phase IV (KMG-IV): sequencing the most valuable type-strain genomes for metagenomic binning, comparative biology and taxonomic classification.</title>
        <authorList>
            <person name="Goeker M."/>
        </authorList>
    </citation>
    <scope>NUCLEOTIDE SEQUENCE [LARGE SCALE GENOMIC DNA]</scope>
    <source>
        <strain evidence="1 2">DSM 22170</strain>
    </source>
</reference>